<comment type="catalytic activity">
    <reaction evidence="6">
        <text>Exonucleolytic cleavage in either 5'- to 3'- or 3'- to 5'-direction to yield nucleoside 5'-phosphates.</text>
        <dbReference type="EC" id="3.1.11.6"/>
    </reaction>
</comment>
<comment type="subunit">
    <text evidence="6">Heterooligomer composed of large and small subunits.</text>
</comment>
<name>A0A5D3WKW8_9BACT</name>
<organism evidence="7 8">
    <name type="scientific">Geothermobacter ehrlichii</name>
    <dbReference type="NCBI Taxonomy" id="213224"/>
    <lineage>
        <taxon>Bacteria</taxon>
        <taxon>Pseudomonadati</taxon>
        <taxon>Thermodesulfobacteriota</taxon>
        <taxon>Desulfuromonadia</taxon>
        <taxon>Desulfuromonadales</taxon>
        <taxon>Geothermobacteraceae</taxon>
        <taxon>Geothermobacter</taxon>
    </lineage>
</organism>
<dbReference type="InterPro" id="IPR037004">
    <property type="entry name" value="Exonuc_VII_ssu_sf"/>
</dbReference>
<dbReference type="PANTHER" id="PTHR34137">
    <property type="entry name" value="EXODEOXYRIBONUCLEASE 7 SMALL SUBUNIT"/>
    <property type="match status" value="1"/>
</dbReference>
<comment type="function">
    <text evidence="6">Bidirectionally degrades single-stranded DNA into large acid-insoluble oligonucleotides, which are then degraded further into small acid-soluble oligonucleotides.</text>
</comment>
<dbReference type="PIRSF" id="PIRSF006488">
    <property type="entry name" value="Exonuc_VII_S"/>
    <property type="match status" value="1"/>
</dbReference>
<comment type="subcellular location">
    <subcellularLocation>
        <location evidence="6">Cytoplasm</location>
    </subcellularLocation>
</comment>
<dbReference type="SUPFAM" id="SSF116842">
    <property type="entry name" value="XseB-like"/>
    <property type="match status" value="1"/>
</dbReference>
<gene>
    <name evidence="6" type="primary">xseB</name>
    <name evidence="7" type="ORF">EDC39_105119</name>
</gene>
<evidence type="ECO:0000313" key="8">
    <source>
        <dbReference type="Proteomes" id="UP000324159"/>
    </source>
</evidence>
<dbReference type="PANTHER" id="PTHR34137:SF1">
    <property type="entry name" value="EXODEOXYRIBONUCLEASE 7 SMALL SUBUNIT"/>
    <property type="match status" value="1"/>
</dbReference>
<accession>A0A5D3WKW8</accession>
<dbReference type="HAMAP" id="MF_00337">
    <property type="entry name" value="Exonuc_7_S"/>
    <property type="match status" value="1"/>
</dbReference>
<dbReference type="NCBIfam" id="NF002140">
    <property type="entry name" value="PRK00977.1-4"/>
    <property type="match status" value="1"/>
</dbReference>
<evidence type="ECO:0000256" key="5">
    <source>
        <dbReference type="ARBA" id="ARBA00022839"/>
    </source>
</evidence>
<comment type="similarity">
    <text evidence="1 6">Belongs to the XseB family.</text>
</comment>
<keyword evidence="3 6" id="KW-0540">Nuclease</keyword>
<dbReference type="GO" id="GO:0005829">
    <property type="term" value="C:cytosol"/>
    <property type="evidence" value="ECO:0007669"/>
    <property type="project" value="TreeGrafter"/>
</dbReference>
<dbReference type="Gene3D" id="1.10.287.1040">
    <property type="entry name" value="Exonuclease VII, small subunit"/>
    <property type="match status" value="1"/>
</dbReference>
<evidence type="ECO:0000256" key="3">
    <source>
        <dbReference type="ARBA" id="ARBA00022722"/>
    </source>
</evidence>
<keyword evidence="4 6" id="KW-0378">Hydrolase</keyword>
<evidence type="ECO:0000256" key="2">
    <source>
        <dbReference type="ARBA" id="ARBA00022490"/>
    </source>
</evidence>
<protein>
    <recommendedName>
        <fullName evidence="6">Exodeoxyribonuclease 7 small subunit</fullName>
        <ecNumber evidence="6">3.1.11.6</ecNumber>
    </recommendedName>
    <alternativeName>
        <fullName evidence="6">Exodeoxyribonuclease VII small subunit</fullName>
        <shortName evidence="6">Exonuclease VII small subunit</shortName>
    </alternativeName>
</protein>
<evidence type="ECO:0000256" key="1">
    <source>
        <dbReference type="ARBA" id="ARBA00009998"/>
    </source>
</evidence>
<evidence type="ECO:0000256" key="4">
    <source>
        <dbReference type="ARBA" id="ARBA00022801"/>
    </source>
</evidence>
<dbReference type="InterPro" id="IPR003761">
    <property type="entry name" value="Exonuc_VII_S"/>
</dbReference>
<dbReference type="AlphaFoldDB" id="A0A5D3WKW8"/>
<keyword evidence="8" id="KW-1185">Reference proteome</keyword>
<dbReference type="Proteomes" id="UP000324159">
    <property type="component" value="Unassembled WGS sequence"/>
</dbReference>
<evidence type="ECO:0000256" key="6">
    <source>
        <dbReference type="HAMAP-Rule" id="MF_00337"/>
    </source>
</evidence>
<dbReference type="EMBL" id="VNIB01000005">
    <property type="protein sequence ID" value="TYO98750.1"/>
    <property type="molecule type" value="Genomic_DNA"/>
</dbReference>
<dbReference type="EC" id="3.1.11.6" evidence="6"/>
<dbReference type="RefSeq" id="WP_148895687.1">
    <property type="nucleotide sequence ID" value="NZ_VNIB01000005.1"/>
</dbReference>
<dbReference type="GO" id="GO:0009318">
    <property type="term" value="C:exodeoxyribonuclease VII complex"/>
    <property type="evidence" value="ECO:0007669"/>
    <property type="project" value="UniProtKB-UniRule"/>
</dbReference>
<comment type="caution">
    <text evidence="7">The sequence shown here is derived from an EMBL/GenBank/DDBJ whole genome shotgun (WGS) entry which is preliminary data.</text>
</comment>
<dbReference type="NCBIfam" id="TIGR01280">
    <property type="entry name" value="xseB"/>
    <property type="match status" value="1"/>
</dbReference>
<proteinExistence type="inferred from homology"/>
<reference evidence="7 8" key="1">
    <citation type="submission" date="2019-07" db="EMBL/GenBank/DDBJ databases">
        <title>Genomic Encyclopedia of Type Strains, Phase IV (KMG-IV): sequencing the most valuable type-strain genomes for metagenomic binning, comparative biology and taxonomic classification.</title>
        <authorList>
            <person name="Goeker M."/>
        </authorList>
    </citation>
    <scope>NUCLEOTIDE SEQUENCE [LARGE SCALE GENOMIC DNA]</scope>
    <source>
        <strain evidence="7 8">SS015</strain>
    </source>
</reference>
<keyword evidence="2 6" id="KW-0963">Cytoplasm</keyword>
<dbReference type="OrthoDB" id="5523157at2"/>
<evidence type="ECO:0000313" key="7">
    <source>
        <dbReference type="EMBL" id="TYO98750.1"/>
    </source>
</evidence>
<keyword evidence="5 6" id="KW-0269">Exonuclease</keyword>
<sequence length="76" mass="8602">MTDISFEQALKELEALVERLESGDLPLEESLRCFEEGIARAAACQKRLQQAEARIEQLLHDDEGNLRIEPFADGED</sequence>
<dbReference type="Pfam" id="PF02609">
    <property type="entry name" value="Exonuc_VII_S"/>
    <property type="match status" value="1"/>
</dbReference>
<dbReference type="GO" id="GO:0008855">
    <property type="term" value="F:exodeoxyribonuclease VII activity"/>
    <property type="evidence" value="ECO:0007669"/>
    <property type="project" value="UniProtKB-UniRule"/>
</dbReference>
<dbReference type="GO" id="GO:0006308">
    <property type="term" value="P:DNA catabolic process"/>
    <property type="evidence" value="ECO:0007669"/>
    <property type="project" value="UniProtKB-UniRule"/>
</dbReference>
<dbReference type="NCBIfam" id="NF002139">
    <property type="entry name" value="PRK00977.1-3"/>
    <property type="match status" value="1"/>
</dbReference>